<dbReference type="InterPro" id="IPR037143">
    <property type="entry name" value="4-PPantetheinyl_Trfase_dom_sf"/>
</dbReference>
<dbReference type="PANTHER" id="PTHR12215">
    <property type="entry name" value="PHOSPHOPANTETHEINE TRANSFERASE"/>
    <property type="match status" value="1"/>
</dbReference>
<name>A0ABW0VE70_9ACTN</name>
<keyword evidence="2 4" id="KW-0808">Transferase</keyword>
<dbReference type="Proteomes" id="UP001596066">
    <property type="component" value="Unassembled WGS sequence"/>
</dbReference>
<evidence type="ECO:0000256" key="1">
    <source>
        <dbReference type="ARBA" id="ARBA00010990"/>
    </source>
</evidence>
<sequence>MVDGPTPDAPLAVVATSAEVLALPGADEGLLTAAELGRAAAFRREQDRLDFVAAHLLVRLCAARLLGIAPRRVAFAQHCPDCDRPAHGRPLLTDRPDVHLSLSHTAGVVAAAAAPSPVGVDVERLDQARAAVVEDRVLAAAEAALVRGRPDPGAAFLRLWVRKESLIKIGRAGLDTLAELDLSALPLDEPAGGTPPGGPRPVEHRFEDYRLLDWTDTRRGVLVGVASRAPVRLGTAAVPLSDLPTRAGASG</sequence>
<dbReference type="Pfam" id="PF01648">
    <property type="entry name" value="ACPS"/>
    <property type="match status" value="1"/>
</dbReference>
<dbReference type="GO" id="GO:0016740">
    <property type="term" value="F:transferase activity"/>
    <property type="evidence" value="ECO:0007669"/>
    <property type="project" value="UniProtKB-KW"/>
</dbReference>
<comment type="caution">
    <text evidence="4">The sequence shown here is derived from an EMBL/GenBank/DDBJ whole genome shotgun (WGS) entry which is preliminary data.</text>
</comment>
<organism evidence="4 5">
    <name type="scientific">Kitasatospora cinereorecta</name>
    <dbReference type="NCBI Taxonomy" id="285560"/>
    <lineage>
        <taxon>Bacteria</taxon>
        <taxon>Bacillati</taxon>
        <taxon>Actinomycetota</taxon>
        <taxon>Actinomycetes</taxon>
        <taxon>Kitasatosporales</taxon>
        <taxon>Streptomycetaceae</taxon>
        <taxon>Kitasatospora</taxon>
    </lineage>
</organism>
<accession>A0ABW0VE70</accession>
<dbReference type="SUPFAM" id="SSF56214">
    <property type="entry name" value="4'-phosphopantetheinyl transferase"/>
    <property type="match status" value="2"/>
</dbReference>
<proteinExistence type="inferred from homology"/>
<evidence type="ECO:0000313" key="5">
    <source>
        <dbReference type="Proteomes" id="UP001596066"/>
    </source>
</evidence>
<evidence type="ECO:0000313" key="4">
    <source>
        <dbReference type="EMBL" id="MFC5644082.1"/>
    </source>
</evidence>
<dbReference type="Gene3D" id="3.90.470.20">
    <property type="entry name" value="4'-phosphopantetheinyl transferase domain"/>
    <property type="match status" value="1"/>
</dbReference>
<protein>
    <submittedName>
        <fullName evidence="4">4'-phosphopantetheinyl transferase family protein</fullName>
    </submittedName>
</protein>
<evidence type="ECO:0000256" key="2">
    <source>
        <dbReference type="ARBA" id="ARBA00022679"/>
    </source>
</evidence>
<gene>
    <name evidence="4" type="ORF">ACFPZF_22325</name>
</gene>
<feature type="domain" description="4'-phosphopantetheinyl transferase" evidence="3">
    <location>
        <begin position="117"/>
        <end position="192"/>
    </location>
</feature>
<dbReference type="InterPro" id="IPR008278">
    <property type="entry name" value="4-PPantetheinyl_Trfase_dom"/>
</dbReference>
<keyword evidence="5" id="KW-1185">Reference proteome</keyword>
<comment type="similarity">
    <text evidence="1">Belongs to the P-Pant transferase superfamily. Gsp/Sfp/HetI/AcpT family.</text>
</comment>
<dbReference type="EMBL" id="JBHSOC010000041">
    <property type="protein sequence ID" value="MFC5644082.1"/>
    <property type="molecule type" value="Genomic_DNA"/>
</dbReference>
<dbReference type="RefSeq" id="WP_346141975.1">
    <property type="nucleotide sequence ID" value="NZ_BAAAUA010000007.1"/>
</dbReference>
<reference evidence="5" key="1">
    <citation type="journal article" date="2019" name="Int. J. Syst. Evol. Microbiol.">
        <title>The Global Catalogue of Microorganisms (GCM) 10K type strain sequencing project: providing services to taxonomists for standard genome sequencing and annotation.</title>
        <authorList>
            <consortium name="The Broad Institute Genomics Platform"/>
            <consortium name="The Broad Institute Genome Sequencing Center for Infectious Disease"/>
            <person name="Wu L."/>
            <person name="Ma J."/>
        </authorList>
    </citation>
    <scope>NUCLEOTIDE SEQUENCE [LARGE SCALE GENOMIC DNA]</scope>
    <source>
        <strain evidence="5">CGMCC 4.1622</strain>
    </source>
</reference>
<evidence type="ECO:0000259" key="3">
    <source>
        <dbReference type="Pfam" id="PF01648"/>
    </source>
</evidence>
<dbReference type="PANTHER" id="PTHR12215:SF10">
    <property type="entry name" value="L-AMINOADIPATE-SEMIALDEHYDE DEHYDROGENASE-PHOSPHOPANTETHEINYL TRANSFERASE"/>
    <property type="match status" value="1"/>
</dbReference>
<dbReference type="InterPro" id="IPR050559">
    <property type="entry name" value="P-Pant_transferase_sf"/>
</dbReference>